<protein>
    <submittedName>
        <fullName evidence="2">Uncharacterized protein</fullName>
    </submittedName>
</protein>
<comment type="caution">
    <text evidence="2">The sequence shown here is derived from an EMBL/GenBank/DDBJ whole genome shotgun (WGS) entry which is preliminary data.</text>
</comment>
<reference evidence="2" key="1">
    <citation type="submission" date="2023-10" db="EMBL/GenBank/DDBJ databases">
        <authorList>
            <person name="Chen Y."/>
            <person name="Shah S."/>
            <person name="Dougan E. K."/>
            <person name="Thang M."/>
            <person name="Chan C."/>
        </authorList>
    </citation>
    <scope>NUCLEOTIDE SEQUENCE [LARGE SCALE GENOMIC DNA]</scope>
</reference>
<feature type="compositionally biased region" description="Basic residues" evidence="1">
    <location>
        <begin position="383"/>
        <end position="395"/>
    </location>
</feature>
<dbReference type="Proteomes" id="UP001189429">
    <property type="component" value="Unassembled WGS sequence"/>
</dbReference>
<dbReference type="Gene3D" id="2.60.120.590">
    <property type="entry name" value="Alpha-ketoglutarate-dependent dioxygenase AlkB-like"/>
    <property type="match status" value="1"/>
</dbReference>
<proteinExistence type="predicted"/>
<dbReference type="InterPro" id="IPR032852">
    <property type="entry name" value="ALKBH2"/>
</dbReference>
<gene>
    <name evidence="2" type="ORF">PCOR1329_LOCUS15241</name>
</gene>
<name>A0ABN9QXZ3_9DINO</name>
<dbReference type="SUPFAM" id="SSF51197">
    <property type="entry name" value="Clavaminate synthase-like"/>
    <property type="match status" value="1"/>
</dbReference>
<dbReference type="PANTHER" id="PTHR31573:SF1">
    <property type="entry name" value="DNA OXIDATIVE DEMETHYLASE ALKBH2"/>
    <property type="match status" value="1"/>
</dbReference>
<sequence>MSPGHKKPEHATDAMQQAFYTVGVDAASKDPRRTREVLVAAAAASVRRHPTVPADPDDPAQPWSQALAEDMAVELPVVHCAFVGCTWRSEVVGELCGHVREVHGSVVLPIAELVHPADEDEDLRITAAYNAPALAQALDLPQRQRLAELVARGLPAFVDGLARATGSGAGRRAEGARRHARARPRLITLGPQPAAAEGATASPAGGGRSGDAGRRADDEAFAKKFAALFLDAAGLQSRMAKYGSKAPPRCGRGSAALAARKVRRVRKAARAGVGFEGRLDGAGSELRYAPGFAGAAEAAAWFSGMQRAAAWAQGTVTVFGRAHPEPRLTCYYGDAGLSYRYSGRSVHPLPWSACPPLGAIRQRVEAATGEPPQLGALQPLPVRGRHGGLARRQRGPVRALPDHRLREPGRRAGLRPPGGGRLPGGEEAARAAAARLPAGHARADPSHLWQHCLPRRKKVSEEPSTSPSERSSSRAPDRRGPGPRVPPSSCGAVPAASGDAPTPTPTPGLAARAALDDSASTARARGAFPPWQRSIWRCRSWLLRHPGCPAAAAPLPRRCPCRGLAPL</sequence>
<evidence type="ECO:0000313" key="3">
    <source>
        <dbReference type="Proteomes" id="UP001189429"/>
    </source>
</evidence>
<feature type="compositionally biased region" description="Low complexity" evidence="1">
    <location>
        <begin position="190"/>
        <end position="203"/>
    </location>
</feature>
<keyword evidence="3" id="KW-1185">Reference proteome</keyword>
<dbReference type="PANTHER" id="PTHR31573">
    <property type="entry name" value="ALPHA-KETOGLUTARATE-DEPENDENT DIOXYGENASE ALKB HOMOLOG 2"/>
    <property type="match status" value="1"/>
</dbReference>
<feature type="region of interest" description="Disordered" evidence="1">
    <location>
        <begin position="371"/>
        <end position="517"/>
    </location>
</feature>
<dbReference type="EMBL" id="CAUYUJ010004592">
    <property type="protein sequence ID" value="CAK0810213.1"/>
    <property type="molecule type" value="Genomic_DNA"/>
</dbReference>
<dbReference type="InterPro" id="IPR037151">
    <property type="entry name" value="AlkB-like_sf"/>
</dbReference>
<feature type="compositionally biased region" description="Basic and acidic residues" evidence="1">
    <location>
        <begin position="400"/>
        <end position="410"/>
    </location>
</feature>
<organism evidence="2 3">
    <name type="scientific">Prorocentrum cordatum</name>
    <dbReference type="NCBI Taxonomy" id="2364126"/>
    <lineage>
        <taxon>Eukaryota</taxon>
        <taxon>Sar</taxon>
        <taxon>Alveolata</taxon>
        <taxon>Dinophyceae</taxon>
        <taxon>Prorocentrales</taxon>
        <taxon>Prorocentraceae</taxon>
        <taxon>Prorocentrum</taxon>
    </lineage>
</organism>
<accession>A0ABN9QXZ3</accession>
<feature type="compositionally biased region" description="Low complexity" evidence="1">
    <location>
        <begin position="430"/>
        <end position="439"/>
    </location>
</feature>
<feature type="compositionally biased region" description="Basic and acidic residues" evidence="1">
    <location>
        <begin position="471"/>
        <end position="480"/>
    </location>
</feature>
<evidence type="ECO:0000256" key="1">
    <source>
        <dbReference type="SAM" id="MobiDB-lite"/>
    </source>
</evidence>
<feature type="compositionally biased region" description="Low complexity" evidence="1">
    <location>
        <begin position="494"/>
        <end position="517"/>
    </location>
</feature>
<feature type="region of interest" description="Disordered" evidence="1">
    <location>
        <begin position="168"/>
        <end position="214"/>
    </location>
</feature>
<evidence type="ECO:0000313" key="2">
    <source>
        <dbReference type="EMBL" id="CAK0810213.1"/>
    </source>
</evidence>